<proteinExistence type="predicted"/>
<dbReference type="InterPro" id="IPR011051">
    <property type="entry name" value="RmlC_Cupin_sf"/>
</dbReference>
<dbReference type="AlphaFoldDB" id="A0A1H8RKL3"/>
<dbReference type="RefSeq" id="WP_091941117.1">
    <property type="nucleotide sequence ID" value="NZ_FOEE01000003.1"/>
</dbReference>
<dbReference type="InterPro" id="IPR053146">
    <property type="entry name" value="QDO-like"/>
</dbReference>
<evidence type="ECO:0000313" key="2">
    <source>
        <dbReference type="EMBL" id="SEO66708.1"/>
    </source>
</evidence>
<dbReference type="Pfam" id="PF07883">
    <property type="entry name" value="Cupin_2"/>
    <property type="match status" value="1"/>
</dbReference>
<name>A0A1H8RKL3_9ACTN</name>
<dbReference type="EMBL" id="FOEE01000003">
    <property type="protein sequence ID" value="SEO66708.1"/>
    <property type="molecule type" value="Genomic_DNA"/>
</dbReference>
<evidence type="ECO:0000313" key="3">
    <source>
        <dbReference type="Proteomes" id="UP000198960"/>
    </source>
</evidence>
<dbReference type="OrthoDB" id="9090296at2"/>
<reference evidence="3" key="1">
    <citation type="submission" date="2016-10" db="EMBL/GenBank/DDBJ databases">
        <authorList>
            <person name="Varghese N."/>
            <person name="Submissions S."/>
        </authorList>
    </citation>
    <scope>NUCLEOTIDE SEQUENCE [LARGE SCALE GENOMIC DNA]</scope>
    <source>
        <strain evidence="3">DSM 45413</strain>
    </source>
</reference>
<protein>
    <submittedName>
        <fullName evidence="2">Cupin domain-containing protein</fullName>
    </submittedName>
</protein>
<gene>
    <name evidence="2" type="ORF">SAMN05660991_01158</name>
</gene>
<dbReference type="InterPro" id="IPR013096">
    <property type="entry name" value="Cupin_2"/>
</dbReference>
<evidence type="ECO:0000259" key="1">
    <source>
        <dbReference type="Pfam" id="PF07883"/>
    </source>
</evidence>
<dbReference type="Proteomes" id="UP000198960">
    <property type="component" value="Unassembled WGS sequence"/>
</dbReference>
<keyword evidence="3" id="KW-1185">Reference proteome</keyword>
<accession>A0A1H8RKL3</accession>
<dbReference type="Gene3D" id="2.60.120.10">
    <property type="entry name" value="Jelly Rolls"/>
    <property type="match status" value="1"/>
</dbReference>
<dbReference type="SUPFAM" id="SSF51182">
    <property type="entry name" value="RmlC-like cupins"/>
    <property type="match status" value="1"/>
</dbReference>
<dbReference type="PANTHER" id="PTHR36440">
    <property type="entry name" value="PUTATIVE (AFU_ORTHOLOGUE AFUA_8G07350)-RELATED"/>
    <property type="match status" value="1"/>
</dbReference>
<sequence>MTHDLRSTVLLRSEETGGAVSLVENVVPPRSAGPPLHRHDFDEAFYVLDGELVFRVGEDLVVRTPGQLAFAPRGAAHALANRRDAPARYLLVCTPAGFERQFARMAAEARGTEPPPWALRPVPAVVPLGPPIPRDVLDRLG</sequence>
<dbReference type="InterPro" id="IPR014710">
    <property type="entry name" value="RmlC-like_jellyroll"/>
</dbReference>
<dbReference type="STRING" id="673521.SAMN05660991_01158"/>
<dbReference type="PANTHER" id="PTHR36440:SF1">
    <property type="entry name" value="PUTATIVE (AFU_ORTHOLOGUE AFUA_8G07350)-RELATED"/>
    <property type="match status" value="1"/>
</dbReference>
<organism evidence="2 3">
    <name type="scientific">Trujillonella endophytica</name>
    <dbReference type="NCBI Taxonomy" id="673521"/>
    <lineage>
        <taxon>Bacteria</taxon>
        <taxon>Bacillati</taxon>
        <taxon>Actinomycetota</taxon>
        <taxon>Actinomycetes</taxon>
        <taxon>Geodermatophilales</taxon>
        <taxon>Geodermatophilaceae</taxon>
        <taxon>Trujillonella</taxon>
    </lineage>
</organism>
<feature type="domain" description="Cupin type-2" evidence="1">
    <location>
        <begin position="27"/>
        <end position="92"/>
    </location>
</feature>